<dbReference type="InterPro" id="IPR006061">
    <property type="entry name" value="SBP_1_CS"/>
</dbReference>
<name>A0A2N5HFJ9_9BACI</name>
<keyword evidence="3" id="KW-0732">Signal</keyword>
<organism evidence="4 5">
    <name type="scientific">Neobacillus cucumis</name>
    <dbReference type="NCBI Taxonomy" id="1740721"/>
    <lineage>
        <taxon>Bacteria</taxon>
        <taxon>Bacillati</taxon>
        <taxon>Bacillota</taxon>
        <taxon>Bacilli</taxon>
        <taxon>Bacillales</taxon>
        <taxon>Bacillaceae</taxon>
        <taxon>Neobacillus</taxon>
    </lineage>
</organism>
<dbReference type="EMBL" id="PGVE01000044">
    <property type="protein sequence ID" value="PLS04275.1"/>
    <property type="molecule type" value="Genomic_DNA"/>
</dbReference>
<dbReference type="OrthoDB" id="9798191at2"/>
<dbReference type="AlphaFoldDB" id="A0A2N5HFJ9"/>
<comment type="caution">
    <text evidence="4">The sequence shown here is derived from an EMBL/GenBank/DDBJ whole genome shotgun (WGS) entry which is preliminary data.</text>
</comment>
<dbReference type="InterPro" id="IPR050490">
    <property type="entry name" value="Bact_solute-bd_prot1"/>
</dbReference>
<evidence type="ECO:0000313" key="5">
    <source>
        <dbReference type="Proteomes" id="UP000234950"/>
    </source>
</evidence>
<keyword evidence="5" id="KW-1185">Reference proteome</keyword>
<evidence type="ECO:0000256" key="3">
    <source>
        <dbReference type="ARBA" id="ARBA00022729"/>
    </source>
</evidence>
<sequence>MKSLFRLICLILVIILTACDGHQLKSVTAKKQKVQLEFLSPKFETERVFNELIHEFEKQHPSIDIKQEVVPEGMTVLKTRIARGDIPDIFITYPIEQDYLIRAEKGYLLDLTHEDFIQNINPTIQNRYLVNGKMYGVALTQNAVGVLYNKDQFREYHLSIPKTWDEFIAVMEKLKAAGKIPLIMPNKDANKTSIFNLNLVANEINNTYWEQHSFSLSKDQVWREISDKTLKALSYVQPNSFQEDYFTVNRKFANGEGTMYVMGTWALSEIEKYNPSFQYGIFPFPATNQPEKNKVLGGVDIGLAISSDTKHPKEAKEFLAFLTKKEVAQRLSDYEGSISTVKGVTVNKEQLRMLNQKILEGKTVNWPNHYWSGGTAAESDFRKYSAQFYYDKNIDSFLINLENMFNQYKDLK</sequence>
<keyword evidence="2" id="KW-0813">Transport</keyword>
<comment type="similarity">
    <text evidence="1">Belongs to the bacterial solute-binding protein 1 family.</text>
</comment>
<protein>
    <recommendedName>
        <fullName evidence="6">ABC transporter substrate-binding protein</fullName>
    </recommendedName>
</protein>
<dbReference type="Proteomes" id="UP000234950">
    <property type="component" value="Unassembled WGS sequence"/>
</dbReference>
<dbReference type="GO" id="GO:0055085">
    <property type="term" value="P:transmembrane transport"/>
    <property type="evidence" value="ECO:0007669"/>
    <property type="project" value="InterPro"/>
</dbReference>
<dbReference type="RefSeq" id="WP_101648202.1">
    <property type="nucleotide sequence ID" value="NZ_PGVE01000044.1"/>
</dbReference>
<accession>A0A2N5HFJ9</accession>
<dbReference type="Pfam" id="PF01547">
    <property type="entry name" value="SBP_bac_1"/>
    <property type="match status" value="1"/>
</dbReference>
<gene>
    <name evidence="4" type="ORF">CVD27_12300</name>
</gene>
<proteinExistence type="inferred from homology"/>
<evidence type="ECO:0000313" key="4">
    <source>
        <dbReference type="EMBL" id="PLS04275.1"/>
    </source>
</evidence>
<reference evidence="4 5" key="1">
    <citation type="submission" date="2017-11" db="EMBL/GenBank/DDBJ databases">
        <title>Comparitive Functional Genomics of Dry Heat Resistant strains isolated from the Viking Spacecraft.</title>
        <authorList>
            <person name="Seuylemezian A."/>
            <person name="Cooper K."/>
            <person name="Vaishampayan P."/>
        </authorList>
    </citation>
    <scope>NUCLEOTIDE SEQUENCE [LARGE SCALE GENOMIC DNA]</scope>
    <source>
        <strain evidence="4 5">V32-6</strain>
    </source>
</reference>
<dbReference type="SUPFAM" id="SSF53850">
    <property type="entry name" value="Periplasmic binding protein-like II"/>
    <property type="match status" value="1"/>
</dbReference>
<evidence type="ECO:0000256" key="2">
    <source>
        <dbReference type="ARBA" id="ARBA00022448"/>
    </source>
</evidence>
<dbReference type="Gene3D" id="3.40.190.10">
    <property type="entry name" value="Periplasmic binding protein-like II"/>
    <property type="match status" value="2"/>
</dbReference>
<dbReference type="PROSITE" id="PS51257">
    <property type="entry name" value="PROKAR_LIPOPROTEIN"/>
    <property type="match status" value="1"/>
</dbReference>
<dbReference type="PANTHER" id="PTHR43649">
    <property type="entry name" value="ARABINOSE-BINDING PROTEIN-RELATED"/>
    <property type="match status" value="1"/>
</dbReference>
<dbReference type="PROSITE" id="PS01037">
    <property type="entry name" value="SBP_BACTERIAL_1"/>
    <property type="match status" value="1"/>
</dbReference>
<evidence type="ECO:0000256" key="1">
    <source>
        <dbReference type="ARBA" id="ARBA00008520"/>
    </source>
</evidence>
<dbReference type="InterPro" id="IPR006059">
    <property type="entry name" value="SBP"/>
</dbReference>
<evidence type="ECO:0008006" key="6">
    <source>
        <dbReference type="Google" id="ProtNLM"/>
    </source>
</evidence>